<dbReference type="Proteomes" id="UP000218385">
    <property type="component" value="Chromosome"/>
</dbReference>
<evidence type="ECO:0000259" key="1">
    <source>
        <dbReference type="Pfam" id="PF07238"/>
    </source>
</evidence>
<dbReference type="InterPro" id="IPR009875">
    <property type="entry name" value="PilZ_domain"/>
</dbReference>
<dbReference type="GO" id="GO:0035438">
    <property type="term" value="F:cyclic-di-GMP binding"/>
    <property type="evidence" value="ECO:0007669"/>
    <property type="project" value="InterPro"/>
</dbReference>
<dbReference type="Pfam" id="PF07238">
    <property type="entry name" value="PilZ"/>
    <property type="match status" value="1"/>
</dbReference>
<proteinExistence type="predicted"/>
<sequence>MSTLDEEDRREYYRIEDTIALEIRPLSAPEAAGQEVLQDASPLFNLLSELHLSEFESQHLLRQINERDRTIAAFLKSQNKRIDLLSQVVALTVLGQIGEPQPVIISEGGIDFQHPTPIAVGAHLSVKLVLMPQALGLLLRARVTHCDRKGGGYDVGTEFEYLSDAQRQLLARYILQRQAQERRLAREQNETGHY</sequence>
<organism evidence="2 3">
    <name type="scientific">Pseudomonas frederiksbergensis</name>
    <dbReference type="NCBI Taxonomy" id="104087"/>
    <lineage>
        <taxon>Bacteria</taxon>
        <taxon>Pseudomonadati</taxon>
        <taxon>Pseudomonadota</taxon>
        <taxon>Gammaproteobacteria</taxon>
        <taxon>Pseudomonadales</taxon>
        <taxon>Pseudomonadaceae</taxon>
        <taxon>Pseudomonas</taxon>
    </lineage>
</organism>
<evidence type="ECO:0000313" key="3">
    <source>
        <dbReference type="Proteomes" id="UP000218385"/>
    </source>
</evidence>
<dbReference type="RefSeq" id="WP_096480706.1">
    <property type="nucleotide sequence ID" value="NZ_CP023466.1"/>
</dbReference>
<accession>A0AB33EE21</accession>
<dbReference type="Gene3D" id="2.40.10.220">
    <property type="entry name" value="predicted glycosyltransferase like domains"/>
    <property type="match status" value="1"/>
</dbReference>
<dbReference type="EMBL" id="CP023466">
    <property type="protein sequence ID" value="ATE78624.1"/>
    <property type="molecule type" value="Genomic_DNA"/>
</dbReference>
<dbReference type="AlphaFoldDB" id="A0AB33EE21"/>
<feature type="domain" description="PilZ" evidence="1">
    <location>
        <begin position="104"/>
        <end position="176"/>
    </location>
</feature>
<gene>
    <name evidence="2" type="ORF">CNN82_20205</name>
</gene>
<reference evidence="2 3" key="1">
    <citation type="submission" date="2017-09" db="EMBL/GenBank/DDBJ databases">
        <title>Complete Genome sequence of Lysobacter capsici KNU-15.</title>
        <authorList>
            <person name="Kim M.-C."/>
            <person name="Yi H."/>
            <person name="Lee D.-W."/>
            <person name="Shin J.-H."/>
        </authorList>
    </citation>
    <scope>NUCLEOTIDE SEQUENCE [LARGE SCALE GENOMIC DNA]</scope>
    <source>
        <strain evidence="2 3">KNU-15</strain>
    </source>
</reference>
<evidence type="ECO:0000313" key="2">
    <source>
        <dbReference type="EMBL" id="ATE78624.1"/>
    </source>
</evidence>
<name>A0AB33EE21_9PSED</name>
<protein>
    <submittedName>
        <fullName evidence="2">Pilus assembly protein PilZ</fullName>
    </submittedName>
</protein>